<accession>K3V983</accession>
<keyword evidence="2" id="KW-1185">Reference proteome</keyword>
<proteinExistence type="predicted"/>
<dbReference type="EMBL" id="AFNW01000321">
    <property type="protein sequence ID" value="EKJ69914.1"/>
    <property type="molecule type" value="Genomic_DNA"/>
</dbReference>
<protein>
    <submittedName>
        <fullName evidence="1">Uncharacterized protein</fullName>
    </submittedName>
</protein>
<gene>
    <name evidence="1" type="ORF">FPSE_09937</name>
</gene>
<sequence>MVVLDIDRWVTRPGTPAWIGSGTKSGRQGEAQIDMRLCWFCLFGILHIFQVLKDKQKLGLIFGQWSWIKSEIPSVRLSSPNRGPFVREHKTNTQPNQHGKMLTVTEIITQCQFKAEYSIHQ</sequence>
<comment type="caution">
    <text evidence="1">The sequence shown here is derived from an EMBL/GenBank/DDBJ whole genome shotgun (WGS) entry which is preliminary data.</text>
</comment>
<organism evidence="1 2">
    <name type="scientific">Fusarium pseudograminearum (strain CS3096)</name>
    <name type="common">Wheat and barley crown-rot fungus</name>
    <dbReference type="NCBI Taxonomy" id="1028729"/>
    <lineage>
        <taxon>Eukaryota</taxon>
        <taxon>Fungi</taxon>
        <taxon>Dikarya</taxon>
        <taxon>Ascomycota</taxon>
        <taxon>Pezizomycotina</taxon>
        <taxon>Sordariomycetes</taxon>
        <taxon>Hypocreomycetidae</taxon>
        <taxon>Hypocreales</taxon>
        <taxon>Nectriaceae</taxon>
        <taxon>Fusarium</taxon>
    </lineage>
</organism>
<evidence type="ECO:0000313" key="2">
    <source>
        <dbReference type="Proteomes" id="UP000007978"/>
    </source>
</evidence>
<dbReference type="RefSeq" id="XP_009261329.1">
    <property type="nucleotide sequence ID" value="XM_009263054.1"/>
</dbReference>
<reference evidence="1 2" key="1">
    <citation type="journal article" date="2012" name="PLoS Pathog.">
        <title>Comparative pathogenomics reveals horizontally acquired novel virulence genes in fungi infecting cereal hosts.</title>
        <authorList>
            <person name="Gardiner D.M."/>
            <person name="McDonald M.C."/>
            <person name="Covarelli L."/>
            <person name="Solomon P.S."/>
            <person name="Rusu A.G."/>
            <person name="Marshall M."/>
            <person name="Kazan K."/>
            <person name="Chakraborty S."/>
            <person name="McDonald B.A."/>
            <person name="Manners J.M."/>
        </authorList>
    </citation>
    <scope>NUCLEOTIDE SEQUENCE [LARGE SCALE GENOMIC DNA]</scope>
    <source>
        <strain evidence="1 2">CS3096</strain>
    </source>
</reference>
<dbReference type="AlphaFoldDB" id="K3V983"/>
<name>K3V983_FUSPC</name>
<dbReference type="GeneID" id="20368554"/>
<evidence type="ECO:0000313" key="1">
    <source>
        <dbReference type="EMBL" id="EKJ69914.1"/>
    </source>
</evidence>
<dbReference type="HOGENOM" id="CLU_2038209_0_0_1"/>
<dbReference type="KEGG" id="fpu:FPSE_09937"/>
<dbReference type="Proteomes" id="UP000007978">
    <property type="component" value="Chromosome 2"/>
</dbReference>